<feature type="compositionally biased region" description="Polar residues" evidence="1">
    <location>
        <begin position="87"/>
        <end position="100"/>
    </location>
</feature>
<feature type="transmembrane region" description="Helical" evidence="2">
    <location>
        <begin position="551"/>
        <end position="568"/>
    </location>
</feature>
<sequence length="581" mass="65225">MNYIKNDDHLSINSSMAGDENYSGMPGSFEHGLRTRHSSKKSDSLFTQRDNQYHGIKDSLLLYEGQSFELAHEKASDLPRRQMSGARDNTNPEKPTNNFNCGRHVWYRGNNSYARGPSEDGAEILSPNNSPSIRDVLENAAHSIAKSQKACLGIKESLRKYSSPTSVRIPGSFSAVEASAVHIDRDTHNDGELGQRESATKSSSIEPIAYLPICLLSPIVIKTLYFLLAQSVTLESRNYSFTGTCAMIVNAELSGFTLSQLDNLVLQITEIWLLIKTMPILIKAPWRFYATAMQYASYPLMGEDLYQSSDALPFPDVVALFKRHETFGLRLQRASLIVLLLSPILLTSGLLLAHTLTLKLATYDLSICTPWSVYSSFMAIVFSRSQFAMLIWCIWYQYCKDAFEHFEKYVIDQQKTFLKDAEFIAERLEQTDPAAPEGLDAGTKQSIISRRPFFPTRKNVSSPTFEATHPVDSPSSKIQIPPFAMAAYESPLKSKRVHHTPRSTIQPVSPQAGPPPPADRPTGSRNWIQYLGIVARLPLFVLSLKYKMCRLGLKVGVYVSFFSYWLILGRWRSSRSINAQS</sequence>
<evidence type="ECO:0000313" key="3">
    <source>
        <dbReference type="EMBL" id="SCU99972.1"/>
    </source>
</evidence>
<keyword evidence="2" id="KW-1133">Transmembrane helix</keyword>
<dbReference type="EMBL" id="LT598484">
    <property type="protein sequence ID" value="SCU99972.1"/>
    <property type="molecule type" value="Genomic_DNA"/>
</dbReference>
<feature type="transmembrane region" description="Helical" evidence="2">
    <location>
        <begin position="208"/>
        <end position="228"/>
    </location>
</feature>
<evidence type="ECO:0000256" key="1">
    <source>
        <dbReference type="SAM" id="MobiDB-lite"/>
    </source>
</evidence>
<reference evidence="4" key="1">
    <citation type="submission" date="2016-03" db="EMBL/GenBank/DDBJ databases">
        <authorList>
            <person name="Devillers Hugo."/>
        </authorList>
    </citation>
    <scope>NUCLEOTIDE SEQUENCE [LARGE SCALE GENOMIC DNA]</scope>
</reference>
<dbReference type="Proteomes" id="UP000191144">
    <property type="component" value="Chromosome G"/>
</dbReference>
<evidence type="ECO:0000313" key="4">
    <source>
        <dbReference type="Proteomes" id="UP000191144"/>
    </source>
</evidence>
<accession>A0A1G4K7N4</accession>
<evidence type="ECO:0000256" key="2">
    <source>
        <dbReference type="SAM" id="Phobius"/>
    </source>
</evidence>
<feature type="region of interest" description="Disordered" evidence="1">
    <location>
        <begin position="75"/>
        <end position="102"/>
    </location>
</feature>
<feature type="region of interest" description="Disordered" evidence="1">
    <location>
        <begin position="1"/>
        <end position="46"/>
    </location>
</feature>
<keyword evidence="4" id="KW-1185">Reference proteome</keyword>
<keyword evidence="2" id="KW-0472">Membrane</keyword>
<keyword evidence="2" id="KW-0812">Transmembrane</keyword>
<feature type="transmembrane region" description="Helical" evidence="2">
    <location>
        <begin position="373"/>
        <end position="395"/>
    </location>
</feature>
<feature type="compositionally biased region" description="Basic and acidic residues" evidence="1">
    <location>
        <begin position="1"/>
        <end position="10"/>
    </location>
</feature>
<proteinExistence type="predicted"/>
<dbReference type="OrthoDB" id="4036003at2759"/>
<feature type="transmembrane region" description="Helical" evidence="2">
    <location>
        <begin position="334"/>
        <end position="353"/>
    </location>
</feature>
<dbReference type="AlphaFoldDB" id="A0A1G4K7N4"/>
<gene>
    <name evidence="3" type="ORF">LAME_0G06722G</name>
</gene>
<name>A0A1G4K7N4_9SACH</name>
<feature type="region of interest" description="Disordered" evidence="1">
    <location>
        <begin position="499"/>
        <end position="521"/>
    </location>
</feature>
<protein>
    <submittedName>
        <fullName evidence="3">LAME_0G06722g1_1</fullName>
    </submittedName>
</protein>
<organism evidence="3 4">
    <name type="scientific">Lachancea meyersii CBS 8951</name>
    <dbReference type="NCBI Taxonomy" id="1266667"/>
    <lineage>
        <taxon>Eukaryota</taxon>
        <taxon>Fungi</taxon>
        <taxon>Dikarya</taxon>
        <taxon>Ascomycota</taxon>
        <taxon>Saccharomycotina</taxon>
        <taxon>Saccharomycetes</taxon>
        <taxon>Saccharomycetales</taxon>
        <taxon>Saccharomycetaceae</taxon>
        <taxon>Lachancea</taxon>
    </lineage>
</organism>